<reference evidence="2" key="1">
    <citation type="submission" date="2017-02" db="EMBL/GenBank/DDBJ databases">
        <authorList>
            <person name="Tafer H."/>
            <person name="Lopandic K."/>
        </authorList>
    </citation>
    <scope>NUCLEOTIDE SEQUENCE [LARGE SCALE GENOMIC DNA]</scope>
    <source>
        <strain evidence="2">CBS 366.77</strain>
    </source>
</reference>
<feature type="non-terminal residue" evidence="1">
    <location>
        <position position="1"/>
    </location>
</feature>
<name>A0A3A2Z051_9EURO</name>
<comment type="caution">
    <text evidence="1">The sequence shown here is derived from an EMBL/GenBank/DDBJ whole genome shotgun (WGS) entry which is preliminary data.</text>
</comment>
<proteinExistence type="predicted"/>
<keyword evidence="2" id="KW-1185">Reference proteome</keyword>
<sequence>FPLMDSSTQQMSYNADFGMPLGDTLYYPPFQDAQTSTDRQIEELRAIFGGIFPDWTGDVQAAL</sequence>
<protein>
    <submittedName>
        <fullName evidence="1">Uncharacterized protein</fullName>
    </submittedName>
</protein>
<accession>A0A3A2Z051</accession>
<organism evidence="1 2">
    <name type="scientific">Aspergillus sclerotialis</name>
    <dbReference type="NCBI Taxonomy" id="2070753"/>
    <lineage>
        <taxon>Eukaryota</taxon>
        <taxon>Fungi</taxon>
        <taxon>Dikarya</taxon>
        <taxon>Ascomycota</taxon>
        <taxon>Pezizomycotina</taxon>
        <taxon>Eurotiomycetes</taxon>
        <taxon>Eurotiomycetidae</taxon>
        <taxon>Eurotiales</taxon>
        <taxon>Aspergillaceae</taxon>
        <taxon>Aspergillus</taxon>
        <taxon>Aspergillus subgen. Polypaecilum</taxon>
    </lineage>
</organism>
<dbReference type="EMBL" id="MVGC01004193">
    <property type="protein sequence ID" value="RJE16522.1"/>
    <property type="molecule type" value="Genomic_DNA"/>
</dbReference>
<evidence type="ECO:0000313" key="2">
    <source>
        <dbReference type="Proteomes" id="UP000266188"/>
    </source>
</evidence>
<gene>
    <name evidence="1" type="ORF">PHISCL_11141</name>
</gene>
<dbReference type="AlphaFoldDB" id="A0A3A2Z051"/>
<evidence type="ECO:0000313" key="1">
    <source>
        <dbReference type="EMBL" id="RJE16522.1"/>
    </source>
</evidence>
<dbReference type="Proteomes" id="UP000266188">
    <property type="component" value="Unassembled WGS sequence"/>
</dbReference>